<accession>A0A0D2PB22</accession>
<evidence type="ECO:0000313" key="2">
    <source>
        <dbReference type="Proteomes" id="UP000054270"/>
    </source>
</evidence>
<gene>
    <name evidence="1" type="ORF">HYPSUDRAFT_378537</name>
</gene>
<protein>
    <submittedName>
        <fullName evidence="1">Uncharacterized protein</fullName>
    </submittedName>
</protein>
<organism evidence="1 2">
    <name type="scientific">Hypholoma sublateritium (strain FD-334 SS-4)</name>
    <dbReference type="NCBI Taxonomy" id="945553"/>
    <lineage>
        <taxon>Eukaryota</taxon>
        <taxon>Fungi</taxon>
        <taxon>Dikarya</taxon>
        <taxon>Basidiomycota</taxon>
        <taxon>Agaricomycotina</taxon>
        <taxon>Agaricomycetes</taxon>
        <taxon>Agaricomycetidae</taxon>
        <taxon>Agaricales</taxon>
        <taxon>Agaricineae</taxon>
        <taxon>Strophariaceae</taxon>
        <taxon>Hypholoma</taxon>
    </lineage>
</organism>
<dbReference type="Proteomes" id="UP000054270">
    <property type="component" value="Unassembled WGS sequence"/>
</dbReference>
<dbReference type="EMBL" id="KN817530">
    <property type="protein sequence ID" value="KJA25771.1"/>
    <property type="molecule type" value="Genomic_DNA"/>
</dbReference>
<keyword evidence="2" id="KW-1185">Reference proteome</keyword>
<reference evidence="2" key="1">
    <citation type="submission" date="2014-04" db="EMBL/GenBank/DDBJ databases">
        <title>Evolutionary Origins and Diversification of the Mycorrhizal Mutualists.</title>
        <authorList>
            <consortium name="DOE Joint Genome Institute"/>
            <consortium name="Mycorrhizal Genomics Consortium"/>
            <person name="Kohler A."/>
            <person name="Kuo A."/>
            <person name="Nagy L.G."/>
            <person name="Floudas D."/>
            <person name="Copeland A."/>
            <person name="Barry K.W."/>
            <person name="Cichocki N."/>
            <person name="Veneault-Fourrey C."/>
            <person name="LaButti K."/>
            <person name="Lindquist E.A."/>
            <person name="Lipzen A."/>
            <person name="Lundell T."/>
            <person name="Morin E."/>
            <person name="Murat C."/>
            <person name="Riley R."/>
            <person name="Ohm R."/>
            <person name="Sun H."/>
            <person name="Tunlid A."/>
            <person name="Henrissat B."/>
            <person name="Grigoriev I.V."/>
            <person name="Hibbett D.S."/>
            <person name="Martin F."/>
        </authorList>
    </citation>
    <scope>NUCLEOTIDE SEQUENCE [LARGE SCALE GENOMIC DNA]</scope>
    <source>
        <strain evidence="2">FD-334 SS-4</strain>
    </source>
</reference>
<name>A0A0D2PB22_HYPSF</name>
<sequence>MLVHLLILSVVRRRARRTRRRAAGGLRPCDLPFSSPVGSNRGNALHNPLSICRCHSSHTTKSSPLSSLLFSCPRASVSFFSVSLILCRRLP</sequence>
<dbReference type="AlphaFoldDB" id="A0A0D2PB22"/>
<proteinExistence type="predicted"/>
<evidence type="ECO:0000313" key="1">
    <source>
        <dbReference type="EMBL" id="KJA25771.1"/>
    </source>
</evidence>